<feature type="transmembrane region" description="Helical" evidence="7">
    <location>
        <begin position="299"/>
        <end position="324"/>
    </location>
</feature>
<evidence type="ECO:0000256" key="1">
    <source>
        <dbReference type="ARBA" id="ARBA00004141"/>
    </source>
</evidence>
<organism evidence="8 9">
    <name type="scientific">Okeania hirsuta</name>
    <dbReference type="NCBI Taxonomy" id="1458930"/>
    <lineage>
        <taxon>Bacteria</taxon>
        <taxon>Bacillati</taxon>
        <taxon>Cyanobacteriota</taxon>
        <taxon>Cyanophyceae</taxon>
        <taxon>Oscillatoriophycideae</taxon>
        <taxon>Oscillatoriales</taxon>
        <taxon>Microcoleaceae</taxon>
        <taxon>Okeania</taxon>
    </lineage>
</organism>
<keyword evidence="9" id="KW-1185">Reference proteome</keyword>
<dbReference type="PANTHER" id="PTHR21716">
    <property type="entry name" value="TRANSMEMBRANE PROTEIN"/>
    <property type="match status" value="1"/>
</dbReference>
<gene>
    <name evidence="8" type="ORF">D5R40_17725</name>
</gene>
<evidence type="ECO:0000256" key="2">
    <source>
        <dbReference type="ARBA" id="ARBA00009773"/>
    </source>
</evidence>
<dbReference type="Proteomes" id="UP000269154">
    <property type="component" value="Unassembled WGS sequence"/>
</dbReference>
<dbReference type="Pfam" id="PF01594">
    <property type="entry name" value="AI-2E_transport"/>
    <property type="match status" value="1"/>
</dbReference>
<dbReference type="PANTHER" id="PTHR21716:SF62">
    <property type="entry name" value="TRANSPORT PROTEIN YDBI-RELATED"/>
    <property type="match status" value="1"/>
</dbReference>
<comment type="caution">
    <text evidence="8">The sequence shown here is derived from an EMBL/GenBank/DDBJ whole genome shotgun (WGS) entry which is preliminary data.</text>
</comment>
<evidence type="ECO:0000256" key="3">
    <source>
        <dbReference type="ARBA" id="ARBA00022692"/>
    </source>
</evidence>
<keyword evidence="3 7" id="KW-0812">Transmembrane</keyword>
<feature type="transmembrane region" description="Helical" evidence="7">
    <location>
        <begin position="6"/>
        <end position="35"/>
    </location>
</feature>
<name>A0A3N6P8X5_9CYAN</name>
<feature type="compositionally biased region" description="Basic and acidic residues" evidence="6">
    <location>
        <begin position="360"/>
        <end position="372"/>
    </location>
</feature>
<feature type="transmembrane region" description="Helical" evidence="7">
    <location>
        <begin position="142"/>
        <end position="165"/>
    </location>
</feature>
<keyword evidence="5 7" id="KW-0472">Membrane</keyword>
<reference evidence="8 9" key="1">
    <citation type="journal article" date="2018" name="ACS Chem. Biol.">
        <title>Ketoreductase domain dysfunction expands chemodiversity: malyngamide biosynthesis in the cyanobacterium Okeania hirsuta.</title>
        <authorList>
            <person name="Moss N.A."/>
            <person name="Leao T."/>
            <person name="Rankin M."/>
            <person name="McCullough T.M."/>
            <person name="Qu P."/>
            <person name="Korobeynikov A."/>
            <person name="Smith J.L."/>
            <person name="Gerwick L."/>
            <person name="Gerwick W.H."/>
        </authorList>
    </citation>
    <scope>NUCLEOTIDE SEQUENCE [LARGE SCALE GENOMIC DNA]</scope>
    <source>
        <strain evidence="8 9">PAB10Feb10-1</strain>
    </source>
</reference>
<sequence>MNLGNWVGLFAILASIYILWQIRQLLLLVFTAVVIATTLNKLARWLQRFSINRSLAVLISVSLFILIIVTFFWVIVPPLAEQFQQLITIVPLGINKLNDWLNILKEQLPIQLREQLPNIDINEVVTQLQPIFNQLINNAGEFVGNTFGIFLSLLLILVLTIMMLVNPSAYRQAFIQLFPNFYRQRVNLILNHCEIALGGWVIGTLINMSVIALLSFIGLSILQLPLASAQAILAGLLTLIPNIGPTLSVIPPMAIALIDSPLKSGLVLLIYILIQQIEGNILTPYVIAKQVSLLPAMTLISQVFFASFFGFSGLLLALPLTIIAQVWIQELLIKDILDNWQIENFSYERNPVDTIPEYSEVERNEVEDKIDSEVEQIEYQSTEDLPKSSSEEEI</sequence>
<protein>
    <submittedName>
        <fullName evidence="8">AI-2E family transporter</fullName>
    </submittedName>
</protein>
<evidence type="ECO:0000256" key="4">
    <source>
        <dbReference type="ARBA" id="ARBA00022989"/>
    </source>
</evidence>
<feature type="transmembrane region" description="Helical" evidence="7">
    <location>
        <begin position="55"/>
        <end position="76"/>
    </location>
</feature>
<evidence type="ECO:0000313" key="8">
    <source>
        <dbReference type="EMBL" id="RQH38032.1"/>
    </source>
</evidence>
<feature type="compositionally biased region" description="Basic and acidic residues" evidence="6">
    <location>
        <begin position="384"/>
        <end position="394"/>
    </location>
</feature>
<dbReference type="GO" id="GO:0016020">
    <property type="term" value="C:membrane"/>
    <property type="evidence" value="ECO:0007669"/>
    <property type="project" value="UniProtKB-SubCell"/>
</dbReference>
<dbReference type="AlphaFoldDB" id="A0A3N6P8X5"/>
<dbReference type="InterPro" id="IPR002549">
    <property type="entry name" value="AI-2E-like"/>
</dbReference>
<proteinExistence type="inferred from homology"/>
<evidence type="ECO:0000256" key="7">
    <source>
        <dbReference type="SAM" id="Phobius"/>
    </source>
</evidence>
<dbReference type="RefSeq" id="WP_124154964.1">
    <property type="nucleotide sequence ID" value="NZ_CAWOLW010000005.1"/>
</dbReference>
<comment type="subcellular location">
    <subcellularLocation>
        <location evidence="1">Membrane</location>
        <topology evidence="1">Multi-pass membrane protein</topology>
    </subcellularLocation>
</comment>
<dbReference type="EMBL" id="RCBY01000102">
    <property type="protein sequence ID" value="RQH38032.1"/>
    <property type="molecule type" value="Genomic_DNA"/>
</dbReference>
<evidence type="ECO:0000256" key="6">
    <source>
        <dbReference type="SAM" id="MobiDB-lite"/>
    </source>
</evidence>
<comment type="similarity">
    <text evidence="2">Belongs to the autoinducer-2 exporter (AI-2E) (TC 2.A.86) family.</text>
</comment>
<feature type="transmembrane region" description="Helical" evidence="7">
    <location>
        <begin position="265"/>
        <end position="287"/>
    </location>
</feature>
<keyword evidence="4 7" id="KW-1133">Transmembrane helix</keyword>
<feature type="transmembrane region" description="Helical" evidence="7">
    <location>
        <begin position="231"/>
        <end position="258"/>
    </location>
</feature>
<dbReference type="OrthoDB" id="506451at2"/>
<feature type="transmembrane region" description="Helical" evidence="7">
    <location>
        <begin position="195"/>
        <end position="219"/>
    </location>
</feature>
<feature type="region of interest" description="Disordered" evidence="6">
    <location>
        <begin position="358"/>
        <end position="394"/>
    </location>
</feature>
<evidence type="ECO:0000313" key="9">
    <source>
        <dbReference type="Proteomes" id="UP000269154"/>
    </source>
</evidence>
<accession>A0A3N6P8X5</accession>
<dbReference type="GO" id="GO:0055085">
    <property type="term" value="P:transmembrane transport"/>
    <property type="evidence" value="ECO:0007669"/>
    <property type="project" value="TreeGrafter"/>
</dbReference>
<evidence type="ECO:0000256" key="5">
    <source>
        <dbReference type="ARBA" id="ARBA00023136"/>
    </source>
</evidence>